<evidence type="ECO:0000313" key="7">
    <source>
        <dbReference type="Proteomes" id="UP000515202"/>
    </source>
</evidence>
<reference evidence="8" key="1">
    <citation type="submission" date="2025-08" db="UniProtKB">
        <authorList>
            <consortium name="RefSeq"/>
        </authorList>
    </citation>
    <scope>IDENTIFICATION</scope>
    <source>
        <tissue evidence="8">Kidney</tissue>
    </source>
</reference>
<dbReference type="Pfam" id="PF16123">
    <property type="entry name" value="HAGH_C"/>
    <property type="match status" value="1"/>
</dbReference>
<evidence type="ECO:0000259" key="6">
    <source>
        <dbReference type="SMART" id="SM00849"/>
    </source>
</evidence>
<dbReference type="KEGG" id="pvp:105303380"/>
<sequence length="219" mass="24312">MKVELLPALTDNYMYLIIDDDTKEAAIVDPVQPQKVIEMVKKHGVKLTTLLTTHHHWDHAGGNEKLVKLEPGLKVYGGDDRIGALTHKVTHLSTLQVGSLNVKCLSTPCHTSGHICYFVSKPGSSEPPAVFTGEGSGVCPGDWAFFAKTLLVWGDTFLLQEKYSIGEPTVPSTIAEEFTYNPFMRVREKTVQQHAGETDPVTTMRAIRKEKDHFKVPKD</sequence>
<name>A0A6P6BQ57_PTEVA</name>
<dbReference type="Pfam" id="PF00753">
    <property type="entry name" value="Lactamase_B"/>
    <property type="match status" value="1"/>
</dbReference>
<protein>
    <submittedName>
        <fullName evidence="8">Hydroxyacylglutathione hydrolase, mitochondrial</fullName>
    </submittedName>
</protein>
<evidence type="ECO:0000256" key="4">
    <source>
        <dbReference type="ARBA" id="ARBA00022801"/>
    </source>
</evidence>
<dbReference type="CTD" id="3029"/>
<gene>
    <name evidence="8" type="primary">HAGH</name>
</gene>
<dbReference type="InterPro" id="IPR032282">
    <property type="entry name" value="HAGH_C"/>
</dbReference>
<dbReference type="CDD" id="cd07723">
    <property type="entry name" value="hydroxyacylglutathione_hydrolase_MBL-fold"/>
    <property type="match status" value="1"/>
</dbReference>
<keyword evidence="3" id="KW-0479">Metal-binding</keyword>
<dbReference type="AlphaFoldDB" id="A0A6P6BQ57"/>
<dbReference type="Proteomes" id="UP000515202">
    <property type="component" value="Unplaced"/>
</dbReference>
<accession>A0A6P6BQ57</accession>
<dbReference type="GeneID" id="105303380"/>
<dbReference type="Gene3D" id="3.60.15.10">
    <property type="entry name" value="Ribonuclease Z/Hydroxyacylglutathione hydrolase-like"/>
    <property type="match status" value="2"/>
</dbReference>
<dbReference type="GO" id="GO:0005739">
    <property type="term" value="C:mitochondrion"/>
    <property type="evidence" value="ECO:0007669"/>
    <property type="project" value="TreeGrafter"/>
</dbReference>
<organism evidence="7 8">
    <name type="scientific">Pteropus vampyrus</name>
    <name type="common">Large flying fox</name>
    <dbReference type="NCBI Taxonomy" id="132908"/>
    <lineage>
        <taxon>Eukaryota</taxon>
        <taxon>Metazoa</taxon>
        <taxon>Chordata</taxon>
        <taxon>Craniata</taxon>
        <taxon>Vertebrata</taxon>
        <taxon>Euteleostomi</taxon>
        <taxon>Mammalia</taxon>
        <taxon>Eutheria</taxon>
        <taxon>Laurasiatheria</taxon>
        <taxon>Chiroptera</taxon>
        <taxon>Yinpterochiroptera</taxon>
        <taxon>Pteropodoidea</taxon>
        <taxon>Pteropodidae</taxon>
        <taxon>Pteropodinae</taxon>
        <taxon>Pteropus</taxon>
    </lineage>
</organism>
<evidence type="ECO:0000313" key="8">
    <source>
        <dbReference type="RefSeq" id="XP_023377236.1"/>
    </source>
</evidence>
<feature type="domain" description="Metallo-beta-lactamase" evidence="6">
    <location>
        <begin position="11"/>
        <end position="174"/>
    </location>
</feature>
<dbReference type="GO" id="GO:0046872">
    <property type="term" value="F:metal ion binding"/>
    <property type="evidence" value="ECO:0007669"/>
    <property type="project" value="UniProtKB-KW"/>
</dbReference>
<dbReference type="InterPro" id="IPR001279">
    <property type="entry name" value="Metallo-B-lactamas"/>
</dbReference>
<keyword evidence="7" id="KW-1185">Reference proteome</keyword>
<dbReference type="GO" id="GO:0006749">
    <property type="term" value="P:glutathione metabolic process"/>
    <property type="evidence" value="ECO:0007669"/>
    <property type="project" value="TreeGrafter"/>
</dbReference>
<dbReference type="PANTHER" id="PTHR11935:SF80">
    <property type="entry name" value="HYDROXYACYLGLUTATHIONE HYDROLASE, MITOCHONDRIAL"/>
    <property type="match status" value="1"/>
</dbReference>
<comment type="cofactor">
    <cofactor evidence="1">
        <name>Zn(2+)</name>
        <dbReference type="ChEBI" id="CHEBI:29105"/>
    </cofactor>
</comment>
<evidence type="ECO:0000256" key="5">
    <source>
        <dbReference type="ARBA" id="ARBA00022833"/>
    </source>
</evidence>
<evidence type="ECO:0000256" key="1">
    <source>
        <dbReference type="ARBA" id="ARBA00001947"/>
    </source>
</evidence>
<proteinExistence type="inferred from homology"/>
<dbReference type="OrthoDB" id="515692at2759"/>
<dbReference type="SUPFAM" id="SSF56281">
    <property type="entry name" value="Metallo-hydrolase/oxidoreductase"/>
    <property type="match status" value="1"/>
</dbReference>
<dbReference type="RefSeq" id="XP_023377236.1">
    <property type="nucleotide sequence ID" value="XM_023521468.1"/>
</dbReference>
<dbReference type="InterPro" id="IPR035680">
    <property type="entry name" value="Clx_II_MBL"/>
</dbReference>
<dbReference type="SMART" id="SM00849">
    <property type="entry name" value="Lactamase_B"/>
    <property type="match status" value="1"/>
</dbReference>
<evidence type="ECO:0000256" key="3">
    <source>
        <dbReference type="ARBA" id="ARBA00022723"/>
    </source>
</evidence>
<evidence type="ECO:0000256" key="2">
    <source>
        <dbReference type="ARBA" id="ARBA00006759"/>
    </source>
</evidence>
<keyword evidence="5" id="KW-0862">Zinc</keyword>
<comment type="similarity">
    <text evidence="2">Belongs to the metallo-beta-lactamase superfamily. Glyoxalase II family.</text>
</comment>
<dbReference type="GO" id="GO:0004416">
    <property type="term" value="F:hydroxyacylglutathione hydrolase activity"/>
    <property type="evidence" value="ECO:0007669"/>
    <property type="project" value="TreeGrafter"/>
</dbReference>
<keyword evidence="4 8" id="KW-0378">Hydrolase</keyword>
<dbReference type="InterPro" id="IPR036866">
    <property type="entry name" value="RibonucZ/Hydroxyglut_hydro"/>
</dbReference>
<dbReference type="PANTHER" id="PTHR11935">
    <property type="entry name" value="BETA LACTAMASE DOMAIN"/>
    <property type="match status" value="1"/>
</dbReference>